<dbReference type="EMBL" id="MU806717">
    <property type="protein sequence ID" value="KAJ3833342.1"/>
    <property type="molecule type" value="Genomic_DNA"/>
</dbReference>
<comment type="caution">
    <text evidence="1">The sequence shown here is derived from an EMBL/GenBank/DDBJ whole genome shotgun (WGS) entry which is preliminary data.</text>
</comment>
<reference evidence="1" key="1">
    <citation type="submission" date="2022-08" db="EMBL/GenBank/DDBJ databases">
        <authorList>
            <consortium name="DOE Joint Genome Institute"/>
            <person name="Min B."/>
            <person name="Riley R."/>
            <person name="Sierra-Patev S."/>
            <person name="Naranjo-Ortiz M."/>
            <person name="Looney B."/>
            <person name="Konkel Z."/>
            <person name="Slot J.C."/>
            <person name="Sakamoto Y."/>
            <person name="Steenwyk J.L."/>
            <person name="Rokas A."/>
            <person name="Carro J."/>
            <person name="Camarero S."/>
            <person name="Ferreira P."/>
            <person name="Molpeceres G."/>
            <person name="Ruiz-Duenas F.J."/>
            <person name="Serrano A."/>
            <person name="Henrissat B."/>
            <person name="Drula E."/>
            <person name="Hughes K.W."/>
            <person name="Mata J.L."/>
            <person name="Ishikawa N.K."/>
            <person name="Vargas-Isla R."/>
            <person name="Ushijima S."/>
            <person name="Smith C.A."/>
            <person name="Ahrendt S."/>
            <person name="Andreopoulos W."/>
            <person name="He G."/>
            <person name="Labutti K."/>
            <person name="Lipzen A."/>
            <person name="Ng V."/>
            <person name="Sandor L."/>
            <person name="Barry K."/>
            <person name="Martinez A.T."/>
            <person name="Xiao Y."/>
            <person name="Gibbons J.G."/>
            <person name="Terashima K."/>
            <person name="Hibbett D.S."/>
            <person name="Grigoriev I.V."/>
        </authorList>
    </citation>
    <scope>NUCLEOTIDE SEQUENCE</scope>
    <source>
        <strain evidence="1">TFB9207</strain>
    </source>
</reference>
<keyword evidence="2" id="KW-1185">Reference proteome</keyword>
<accession>A0AA38UCE1</accession>
<gene>
    <name evidence="1" type="ORF">F5878DRAFT_410532</name>
</gene>
<organism evidence="1 2">
    <name type="scientific">Lentinula raphanica</name>
    <dbReference type="NCBI Taxonomy" id="153919"/>
    <lineage>
        <taxon>Eukaryota</taxon>
        <taxon>Fungi</taxon>
        <taxon>Dikarya</taxon>
        <taxon>Basidiomycota</taxon>
        <taxon>Agaricomycotina</taxon>
        <taxon>Agaricomycetes</taxon>
        <taxon>Agaricomycetidae</taxon>
        <taxon>Agaricales</taxon>
        <taxon>Marasmiineae</taxon>
        <taxon>Omphalotaceae</taxon>
        <taxon>Lentinula</taxon>
    </lineage>
</organism>
<evidence type="ECO:0000313" key="1">
    <source>
        <dbReference type="EMBL" id="KAJ3833342.1"/>
    </source>
</evidence>
<sequence>MFFRRLFCYYVAVSTFSQSTMIALSLPMNPAHVSHEGDYYPLSNHGWPLMLGRIEGDEVITVDAQMSTDQRLFLAVGPFELQYDADHAWVNQRQGDILSQTLVPIGRGRQLCLYFGHNLWVPTETLRSDGQSMT</sequence>
<proteinExistence type="predicted"/>
<evidence type="ECO:0000313" key="2">
    <source>
        <dbReference type="Proteomes" id="UP001163846"/>
    </source>
</evidence>
<dbReference type="AlphaFoldDB" id="A0AA38UCE1"/>
<name>A0AA38UCE1_9AGAR</name>
<protein>
    <submittedName>
        <fullName evidence="1">Uncharacterized protein</fullName>
    </submittedName>
</protein>
<dbReference type="Proteomes" id="UP001163846">
    <property type="component" value="Unassembled WGS sequence"/>
</dbReference>